<dbReference type="Proteomes" id="UP000621492">
    <property type="component" value="Unassembled WGS sequence"/>
</dbReference>
<name>A0A9W5TXW2_9BACI</name>
<comment type="caution">
    <text evidence="6">The sequence shown here is derived from an EMBL/GenBank/DDBJ whole genome shotgun (WGS) entry which is preliminary data.</text>
</comment>
<keyword evidence="7" id="KW-1185">Reference proteome</keyword>
<evidence type="ECO:0000256" key="3">
    <source>
        <dbReference type="ARBA" id="ARBA00023125"/>
    </source>
</evidence>
<dbReference type="GO" id="GO:0003700">
    <property type="term" value="F:DNA-binding transcription factor activity"/>
    <property type="evidence" value="ECO:0007669"/>
    <property type="project" value="TreeGrafter"/>
</dbReference>
<dbReference type="SMART" id="SM00354">
    <property type="entry name" value="HTH_LACI"/>
    <property type="match status" value="1"/>
</dbReference>
<dbReference type="Gene3D" id="1.10.260.40">
    <property type="entry name" value="lambda repressor-like DNA-binding domains"/>
    <property type="match status" value="1"/>
</dbReference>
<keyword evidence="1" id="KW-0678">Repressor</keyword>
<proteinExistence type="predicted"/>
<dbReference type="SUPFAM" id="SSF47413">
    <property type="entry name" value="lambda repressor-like DNA-binding domains"/>
    <property type="match status" value="1"/>
</dbReference>
<evidence type="ECO:0000313" key="6">
    <source>
        <dbReference type="EMBL" id="GGB45686.1"/>
    </source>
</evidence>
<dbReference type="SUPFAM" id="SSF53822">
    <property type="entry name" value="Periplasmic binding protein-like I"/>
    <property type="match status" value="1"/>
</dbReference>
<dbReference type="InterPro" id="IPR010982">
    <property type="entry name" value="Lambda_DNA-bd_dom_sf"/>
</dbReference>
<reference evidence="6" key="2">
    <citation type="submission" date="2020-09" db="EMBL/GenBank/DDBJ databases">
        <authorList>
            <person name="Sun Q."/>
            <person name="Zhou Y."/>
        </authorList>
    </citation>
    <scope>NUCLEOTIDE SEQUENCE</scope>
    <source>
        <strain evidence="6">CGMCC 1.15454</strain>
    </source>
</reference>
<keyword evidence="2" id="KW-0805">Transcription regulation</keyword>
<sequence>MVTIRDVARFAGVSVATVSRVINNKGYVNSDTRIRVVQAINQLKYRPNDVARSLFKGKSKMIALFVPDIMNPFFPELARAVEDVCNVHHYTFVLCNTDNSIEKELTYLNALQQKSVDGIIIVSSTLKKEHIEEVTVPIIALDRTFGVELSTVKVNNREGAREATEYLKLLGCQCIAHISGPKNASNTEERKQGYLDVVKNDDWFSCNYIVSGNYNLQVAKGVITKLLERHPEIDGLFVANDVMGVGAIKAAEELGINVPNNLSIIGFDGISLGETTSPTLTTIAQPIYKMGSRAAEMLIELIINNDSQKKTEEFSVQLVERQSTRPRGREE</sequence>
<evidence type="ECO:0000256" key="1">
    <source>
        <dbReference type="ARBA" id="ARBA00022491"/>
    </source>
</evidence>
<dbReference type="InterPro" id="IPR046335">
    <property type="entry name" value="LacI/GalR-like_sensor"/>
</dbReference>
<evidence type="ECO:0000256" key="4">
    <source>
        <dbReference type="ARBA" id="ARBA00023163"/>
    </source>
</evidence>
<evidence type="ECO:0000259" key="5">
    <source>
        <dbReference type="PROSITE" id="PS50932"/>
    </source>
</evidence>
<protein>
    <submittedName>
        <fullName evidence="6">LacI family transcriptional regulator</fullName>
    </submittedName>
</protein>
<dbReference type="CDD" id="cd06291">
    <property type="entry name" value="PBP1_Qymf-like"/>
    <property type="match status" value="1"/>
</dbReference>
<dbReference type="GO" id="GO:0000976">
    <property type="term" value="F:transcription cis-regulatory region binding"/>
    <property type="evidence" value="ECO:0007669"/>
    <property type="project" value="TreeGrafter"/>
</dbReference>
<dbReference type="PROSITE" id="PS50932">
    <property type="entry name" value="HTH_LACI_2"/>
    <property type="match status" value="1"/>
</dbReference>
<evidence type="ECO:0000313" key="7">
    <source>
        <dbReference type="Proteomes" id="UP000621492"/>
    </source>
</evidence>
<dbReference type="CDD" id="cd01392">
    <property type="entry name" value="HTH_LacI"/>
    <property type="match status" value="1"/>
</dbReference>
<dbReference type="Pfam" id="PF00356">
    <property type="entry name" value="LacI"/>
    <property type="match status" value="1"/>
</dbReference>
<dbReference type="Pfam" id="PF13377">
    <property type="entry name" value="Peripla_BP_3"/>
    <property type="match status" value="1"/>
</dbReference>
<dbReference type="InterPro" id="IPR000843">
    <property type="entry name" value="HTH_LacI"/>
</dbReference>
<dbReference type="PANTHER" id="PTHR30146">
    <property type="entry name" value="LACI-RELATED TRANSCRIPTIONAL REPRESSOR"/>
    <property type="match status" value="1"/>
</dbReference>
<evidence type="ECO:0000256" key="2">
    <source>
        <dbReference type="ARBA" id="ARBA00023015"/>
    </source>
</evidence>
<reference evidence="6" key="1">
    <citation type="journal article" date="2014" name="Int. J. Syst. Evol. Microbiol.">
        <title>Complete genome sequence of Corynebacterium casei LMG S-19264T (=DSM 44701T), isolated from a smear-ripened cheese.</title>
        <authorList>
            <consortium name="US DOE Joint Genome Institute (JGI-PGF)"/>
            <person name="Walter F."/>
            <person name="Albersmeier A."/>
            <person name="Kalinowski J."/>
            <person name="Ruckert C."/>
        </authorList>
    </citation>
    <scope>NUCLEOTIDE SEQUENCE</scope>
    <source>
        <strain evidence="6">CGMCC 1.15454</strain>
    </source>
</reference>
<dbReference type="PANTHER" id="PTHR30146:SF95">
    <property type="entry name" value="RIBOSE OPERON REPRESSOR"/>
    <property type="match status" value="1"/>
</dbReference>
<organism evidence="6 7">
    <name type="scientific">Lentibacillus populi</name>
    <dbReference type="NCBI Taxonomy" id="1827502"/>
    <lineage>
        <taxon>Bacteria</taxon>
        <taxon>Bacillati</taxon>
        <taxon>Bacillota</taxon>
        <taxon>Bacilli</taxon>
        <taxon>Bacillales</taxon>
        <taxon>Bacillaceae</taxon>
        <taxon>Lentibacillus</taxon>
    </lineage>
</organism>
<dbReference type="EMBL" id="BMJD01000018">
    <property type="protein sequence ID" value="GGB45686.1"/>
    <property type="molecule type" value="Genomic_DNA"/>
</dbReference>
<dbReference type="PRINTS" id="PR00036">
    <property type="entry name" value="HTHLACI"/>
</dbReference>
<gene>
    <name evidence="6" type="ORF">GCM10011409_24080</name>
</gene>
<dbReference type="RefSeq" id="WP_188725240.1">
    <property type="nucleotide sequence ID" value="NZ_BMJD01000018.1"/>
</dbReference>
<keyword evidence="3" id="KW-0238">DNA-binding</keyword>
<dbReference type="Gene3D" id="3.40.50.2300">
    <property type="match status" value="2"/>
</dbReference>
<dbReference type="InterPro" id="IPR028082">
    <property type="entry name" value="Peripla_BP_I"/>
</dbReference>
<dbReference type="AlphaFoldDB" id="A0A9W5TXW2"/>
<accession>A0A9W5TXW2</accession>
<keyword evidence="4" id="KW-0804">Transcription</keyword>
<dbReference type="PROSITE" id="PS00356">
    <property type="entry name" value="HTH_LACI_1"/>
    <property type="match status" value="1"/>
</dbReference>
<feature type="domain" description="HTH lacI-type" evidence="5">
    <location>
        <begin position="2"/>
        <end position="56"/>
    </location>
</feature>